<feature type="transmembrane region" description="Helical" evidence="1">
    <location>
        <begin position="326"/>
        <end position="345"/>
    </location>
</feature>
<keyword evidence="1" id="KW-0472">Membrane</keyword>
<feature type="transmembrane region" description="Helical" evidence="1">
    <location>
        <begin position="61"/>
        <end position="82"/>
    </location>
</feature>
<keyword evidence="4" id="KW-1185">Reference proteome</keyword>
<accession>A0A238XE66</accession>
<keyword evidence="1" id="KW-1133">Transmembrane helix</keyword>
<feature type="transmembrane region" description="Helical" evidence="1">
    <location>
        <begin position="357"/>
        <end position="375"/>
    </location>
</feature>
<feature type="transmembrane region" description="Helical" evidence="1">
    <location>
        <begin position="22"/>
        <end position="41"/>
    </location>
</feature>
<dbReference type="PANTHER" id="PTHR23028:SF53">
    <property type="entry name" value="ACYL_TRANSF_3 DOMAIN-CONTAINING PROTEIN"/>
    <property type="match status" value="1"/>
</dbReference>
<reference evidence="3 4" key="1">
    <citation type="submission" date="2017-06" db="EMBL/GenBank/DDBJ databases">
        <authorList>
            <person name="Kim H.J."/>
            <person name="Triplett B.A."/>
        </authorList>
    </citation>
    <scope>NUCLEOTIDE SEQUENCE [LARGE SCALE GENOMIC DNA]</scope>
    <source>
        <strain evidence="3 4">DSM 44272</strain>
    </source>
</reference>
<proteinExistence type="predicted"/>
<gene>
    <name evidence="3" type="ORF">SAMN06272737_11310</name>
</gene>
<dbReference type="GO" id="GO:0009103">
    <property type="term" value="P:lipopolysaccharide biosynthetic process"/>
    <property type="evidence" value="ECO:0007669"/>
    <property type="project" value="TreeGrafter"/>
</dbReference>
<feature type="transmembrane region" description="Helical" evidence="1">
    <location>
        <begin position="103"/>
        <end position="121"/>
    </location>
</feature>
<feature type="transmembrane region" description="Helical" evidence="1">
    <location>
        <begin position="256"/>
        <end position="275"/>
    </location>
</feature>
<keyword evidence="3" id="KW-0808">Transferase</keyword>
<dbReference type="Pfam" id="PF01757">
    <property type="entry name" value="Acyl_transf_3"/>
    <property type="match status" value="1"/>
</dbReference>
<evidence type="ECO:0000313" key="3">
    <source>
        <dbReference type="EMBL" id="SNR56898.1"/>
    </source>
</evidence>
<feature type="domain" description="Acyltransferase 3" evidence="2">
    <location>
        <begin position="23"/>
        <end position="371"/>
    </location>
</feature>
<dbReference type="PANTHER" id="PTHR23028">
    <property type="entry name" value="ACETYLTRANSFERASE"/>
    <property type="match status" value="1"/>
</dbReference>
<name>A0A238XE66_9ACTN</name>
<dbReference type="AlphaFoldDB" id="A0A238XE66"/>
<dbReference type="InterPro" id="IPR002656">
    <property type="entry name" value="Acyl_transf_3_dom"/>
</dbReference>
<evidence type="ECO:0000259" key="2">
    <source>
        <dbReference type="Pfam" id="PF01757"/>
    </source>
</evidence>
<dbReference type="InterPro" id="IPR050879">
    <property type="entry name" value="Acyltransferase_3"/>
</dbReference>
<sequence length="443" mass="48466">MVTTTAQSIPPASPTKRGRGEIRALTGLRAVAATWVVLFHFRSLLTPYLDHLPLAEPLVDAGWIGVELFFILSGFVIALRYLDEVGGRPTPAVVARFVWNRIARVWPAWAVLTVIMGGWIWTLRSVGWDADVLGPHPDADVLTMVRQLSMTQMWGEDNLLGASYLIPGWSISAEWLAYLAFPLLAVLLRPLRRLHPAMNFLLAHLAITPLVVISYRTGPLDWSQNWLLRIACAFTAGMLLALALRDMRTTPALQTWAARLTWVTPLVVVLVSVWASWRAGGDPGVDFHGVAVLAFPALIAALAVSDRGTARWLARPALVYGGRISYCLYLVHFAVLEMALTVAWQDPATRFHLTPELVLLMPLGILVAFGLSALLHHGVEKPCQRLMVGPPRRFARRVAARDNGLRAAGGSAKPRIIIPGAREAATERLVPSAAVSGRATASR</sequence>
<keyword evidence="1" id="KW-0812">Transmembrane</keyword>
<protein>
    <submittedName>
        <fullName evidence="3">Peptidoglycan/LPS O-acetylase OafA/YrhL, contains acyltransferase and SGNH-hydrolase domains</fullName>
    </submittedName>
</protein>
<keyword evidence="3" id="KW-0378">Hydrolase</keyword>
<dbReference type="EMBL" id="FZNO01000013">
    <property type="protein sequence ID" value="SNR56898.1"/>
    <property type="molecule type" value="Genomic_DNA"/>
</dbReference>
<feature type="transmembrane region" description="Helical" evidence="1">
    <location>
        <begin position="164"/>
        <end position="188"/>
    </location>
</feature>
<feature type="transmembrane region" description="Helical" evidence="1">
    <location>
        <begin position="200"/>
        <end position="220"/>
    </location>
</feature>
<dbReference type="GO" id="GO:0016747">
    <property type="term" value="F:acyltransferase activity, transferring groups other than amino-acyl groups"/>
    <property type="evidence" value="ECO:0007669"/>
    <property type="project" value="InterPro"/>
</dbReference>
<feature type="transmembrane region" description="Helical" evidence="1">
    <location>
        <begin position="287"/>
        <end position="305"/>
    </location>
</feature>
<keyword evidence="3" id="KW-0012">Acyltransferase</keyword>
<dbReference type="Proteomes" id="UP000198403">
    <property type="component" value="Unassembled WGS sequence"/>
</dbReference>
<evidence type="ECO:0000313" key="4">
    <source>
        <dbReference type="Proteomes" id="UP000198403"/>
    </source>
</evidence>
<dbReference type="GO" id="GO:0016020">
    <property type="term" value="C:membrane"/>
    <property type="evidence" value="ECO:0007669"/>
    <property type="project" value="TreeGrafter"/>
</dbReference>
<dbReference type="GO" id="GO:0016787">
    <property type="term" value="F:hydrolase activity"/>
    <property type="evidence" value="ECO:0007669"/>
    <property type="project" value="UniProtKB-KW"/>
</dbReference>
<feature type="transmembrane region" description="Helical" evidence="1">
    <location>
        <begin position="226"/>
        <end position="244"/>
    </location>
</feature>
<dbReference type="OrthoDB" id="9796461at2"/>
<organism evidence="3 4">
    <name type="scientific">Blastococcus mobilis</name>
    <dbReference type="NCBI Taxonomy" id="1938746"/>
    <lineage>
        <taxon>Bacteria</taxon>
        <taxon>Bacillati</taxon>
        <taxon>Actinomycetota</taxon>
        <taxon>Actinomycetes</taxon>
        <taxon>Geodermatophilales</taxon>
        <taxon>Geodermatophilaceae</taxon>
        <taxon>Blastococcus</taxon>
    </lineage>
</organism>
<evidence type="ECO:0000256" key="1">
    <source>
        <dbReference type="SAM" id="Phobius"/>
    </source>
</evidence>